<evidence type="ECO:0000313" key="1">
    <source>
        <dbReference type="EMBL" id="KAF1689852.1"/>
    </source>
</evidence>
<dbReference type="AlphaFoldDB" id="A0A921NZA0"/>
<dbReference type="InterPro" id="IPR008621">
    <property type="entry name" value="Cbb3-typ_cyt_oxidase_comp"/>
</dbReference>
<proteinExistence type="predicted"/>
<gene>
    <name evidence="1" type="ORF">CR938_04335</name>
</gene>
<keyword evidence="2" id="KW-1185">Reference proteome</keyword>
<comment type="caution">
    <text evidence="1">The sequence shown here is derived from an EMBL/GenBank/DDBJ whole genome shotgun (WGS) entry which is preliminary data.</text>
</comment>
<dbReference type="OrthoDB" id="6402501at2"/>
<reference evidence="1" key="1">
    <citation type="submission" date="2017-10" db="EMBL/GenBank/DDBJ databases">
        <title>Whole genome sequencing of members of genus Pseudoxanthomonas.</title>
        <authorList>
            <person name="Kumar S."/>
            <person name="Bansal K."/>
            <person name="Kaur A."/>
            <person name="Patil P."/>
            <person name="Sharma S."/>
            <person name="Patil P.B."/>
        </authorList>
    </citation>
    <scope>NUCLEOTIDE SEQUENCE</scope>
    <source>
        <strain evidence="1">DSM 22914</strain>
    </source>
</reference>
<protein>
    <submittedName>
        <fullName evidence="1">CcoQ/FixQ family Cbb3-type cytochrome c oxidase assembly chaperone</fullName>
    </submittedName>
</protein>
<organism evidence="1 2">
    <name type="scientific">Pseudoxanthomonas taiwanensis</name>
    <dbReference type="NCBI Taxonomy" id="176598"/>
    <lineage>
        <taxon>Bacteria</taxon>
        <taxon>Pseudomonadati</taxon>
        <taxon>Pseudomonadota</taxon>
        <taxon>Gammaproteobacteria</taxon>
        <taxon>Lysobacterales</taxon>
        <taxon>Lysobacteraceae</taxon>
        <taxon>Pseudoxanthomonas</taxon>
    </lineage>
</organism>
<dbReference type="Proteomes" id="UP000717981">
    <property type="component" value="Unassembled WGS sequence"/>
</dbReference>
<evidence type="ECO:0000313" key="2">
    <source>
        <dbReference type="Proteomes" id="UP000717981"/>
    </source>
</evidence>
<dbReference type="EMBL" id="PDWK01000014">
    <property type="protein sequence ID" value="KAF1689852.1"/>
    <property type="molecule type" value="Genomic_DNA"/>
</dbReference>
<accession>A0A921NZA0</accession>
<sequence length="52" mass="5820">MISGIVTALLLVLFIGGWIWAWSPARRTEFDAAARLPLEEDRHQGNIGENRA</sequence>
<name>A0A921NZA0_9GAMM</name>
<dbReference type="Pfam" id="PF05545">
    <property type="entry name" value="FixQ"/>
    <property type="match status" value="1"/>
</dbReference>